<organism evidence="3 4">
    <name type="scientific">Trifolium subterraneum</name>
    <name type="common">Subterranean clover</name>
    <dbReference type="NCBI Taxonomy" id="3900"/>
    <lineage>
        <taxon>Eukaryota</taxon>
        <taxon>Viridiplantae</taxon>
        <taxon>Streptophyta</taxon>
        <taxon>Embryophyta</taxon>
        <taxon>Tracheophyta</taxon>
        <taxon>Spermatophyta</taxon>
        <taxon>Magnoliopsida</taxon>
        <taxon>eudicotyledons</taxon>
        <taxon>Gunneridae</taxon>
        <taxon>Pentapetalae</taxon>
        <taxon>rosids</taxon>
        <taxon>fabids</taxon>
        <taxon>Fabales</taxon>
        <taxon>Fabaceae</taxon>
        <taxon>Papilionoideae</taxon>
        <taxon>50 kb inversion clade</taxon>
        <taxon>NPAAA clade</taxon>
        <taxon>Hologalegina</taxon>
        <taxon>IRL clade</taxon>
        <taxon>Trifolieae</taxon>
        <taxon>Trifolium</taxon>
    </lineage>
</organism>
<evidence type="ECO:0000259" key="1">
    <source>
        <dbReference type="Pfam" id="PF07014"/>
    </source>
</evidence>
<dbReference type="GO" id="GO:0019441">
    <property type="term" value="P:L-tryptophan catabolic process to kynurenine"/>
    <property type="evidence" value="ECO:0007669"/>
    <property type="project" value="InterPro"/>
</dbReference>
<dbReference type="InterPro" id="IPR038759">
    <property type="entry name" value="HSPRO1/HSPRO2"/>
</dbReference>
<reference evidence="4" key="1">
    <citation type="journal article" date="2017" name="Front. Plant Sci.">
        <title>Climate Clever Clovers: New Paradigm to Reduce the Environmental Footprint of Ruminants by Breeding Low Methanogenic Forages Utilizing Haplotype Variation.</title>
        <authorList>
            <person name="Kaur P."/>
            <person name="Appels R."/>
            <person name="Bayer P.E."/>
            <person name="Keeble-Gagnere G."/>
            <person name="Wang J."/>
            <person name="Hirakawa H."/>
            <person name="Shirasawa K."/>
            <person name="Vercoe P."/>
            <person name="Stefanova K."/>
            <person name="Durmic Z."/>
            <person name="Nichols P."/>
            <person name="Revell C."/>
            <person name="Isobe S.N."/>
            <person name="Edwards D."/>
            <person name="Erskine W."/>
        </authorList>
    </citation>
    <scope>NUCLEOTIDE SEQUENCE [LARGE SCALE GENOMIC DNA]</scope>
    <source>
        <strain evidence="4">cv. Daliak</strain>
    </source>
</reference>
<dbReference type="PANTHER" id="PTHR34795:SF2">
    <property type="entry name" value="NEMATODE RESISTANCE HSPRO2-LIKE PROTEIN"/>
    <property type="match status" value="1"/>
</dbReference>
<dbReference type="AlphaFoldDB" id="A0A2Z6P2I0"/>
<gene>
    <name evidence="3" type="ORF">TSUD_213110</name>
</gene>
<dbReference type="Pfam" id="PF07014">
    <property type="entry name" value="Hs1pro-1_C"/>
    <property type="match status" value="1"/>
</dbReference>
<keyword evidence="4" id="KW-1185">Reference proteome</keyword>
<dbReference type="Pfam" id="PF07231">
    <property type="entry name" value="Hs1pro-1_N"/>
    <property type="match status" value="1"/>
</dbReference>
<dbReference type="GO" id="GO:0006952">
    <property type="term" value="P:defense response"/>
    <property type="evidence" value="ECO:0007669"/>
    <property type="project" value="InterPro"/>
</dbReference>
<feature type="domain" description="Hs1pro-1 C-terminal" evidence="1">
    <location>
        <begin position="187"/>
        <end position="436"/>
    </location>
</feature>
<dbReference type="EMBL" id="DF973636">
    <property type="protein sequence ID" value="GAU36657.1"/>
    <property type="molecule type" value="Genomic_DNA"/>
</dbReference>
<proteinExistence type="predicted"/>
<accession>A0A2Z6P2I0</accession>
<protein>
    <recommendedName>
        <fullName evidence="5">Hs1pro-1 C-terminal domain-containing protein</fullName>
    </recommendedName>
</protein>
<dbReference type="InterPro" id="IPR009869">
    <property type="entry name" value="HSPRO1_N"/>
</dbReference>
<dbReference type="GO" id="GO:0046872">
    <property type="term" value="F:metal ion binding"/>
    <property type="evidence" value="ECO:0007669"/>
    <property type="project" value="InterPro"/>
</dbReference>
<dbReference type="OrthoDB" id="188455at2759"/>
<dbReference type="Proteomes" id="UP000242715">
    <property type="component" value="Unassembled WGS sequence"/>
</dbReference>
<dbReference type="InterPro" id="IPR037217">
    <property type="entry name" value="Trp/Indoleamine_2_3_dOase-like"/>
</dbReference>
<evidence type="ECO:0000313" key="3">
    <source>
        <dbReference type="EMBL" id="GAU36657.1"/>
    </source>
</evidence>
<dbReference type="SUPFAM" id="SSF140959">
    <property type="entry name" value="Indolic compounds 2,3-dioxygenase-like"/>
    <property type="match status" value="1"/>
</dbReference>
<dbReference type="PANTHER" id="PTHR34795">
    <property type="entry name" value="NEMATODE RESISTANCE PROTEIN-LIKE HSPRO1"/>
    <property type="match status" value="1"/>
</dbReference>
<dbReference type="Gene3D" id="1.20.58.480">
    <property type="match status" value="1"/>
</dbReference>
<dbReference type="GO" id="GO:0020037">
    <property type="term" value="F:heme binding"/>
    <property type="evidence" value="ECO:0007669"/>
    <property type="project" value="InterPro"/>
</dbReference>
<evidence type="ECO:0000313" key="4">
    <source>
        <dbReference type="Proteomes" id="UP000242715"/>
    </source>
</evidence>
<sequence>MVDLEWKSKMLNSNNISPKSPKLSLPLPTLHLPLPLSPNDIKTASLDICTAYDNYLRLPHLKTHWATETFPNWANEPIIKPALTALEITFRFITTILSDPRPYTNKREWARRAESLAKAQIHLIAILSEEEEQNPNTRGKAPVYDVSNINKNQFICYSEQSLLPKLATWQQSKQIAQRLFSTVESEMMTCSYTLGLGEPNFNGKSILRYDEVCKPSLIHSLETTPFDHVANYENRNLHATHQIFESWTRAARVLLERVEEDIDIKAFEKATSEIYAVERIWKLLTEIEDLHMMMDPEDFLKLKKKLGMRSCNETVPFCFRSTELVTITKMCRDLRQKVPEILEVEVDPTGGPGVMEEAMKVYSEKMNGFEKVHLLQAMQGIESAMKRFFYAYKQVLIVMMGSSEMNLESLNRIFLEPTCFPSLDAAKTFLGYFWENYENSTISW</sequence>
<name>A0A2Z6P2I0_TRISU</name>
<feature type="domain" description="Nematode resistance protein-like HSPRO1 N-terminal" evidence="2">
    <location>
        <begin position="1"/>
        <end position="184"/>
    </location>
</feature>
<dbReference type="InterPro" id="IPR009743">
    <property type="entry name" value="Hs1pro-1_C"/>
</dbReference>
<evidence type="ECO:0000259" key="2">
    <source>
        <dbReference type="Pfam" id="PF07231"/>
    </source>
</evidence>
<evidence type="ECO:0008006" key="5">
    <source>
        <dbReference type="Google" id="ProtNLM"/>
    </source>
</evidence>